<dbReference type="CDD" id="cd04301">
    <property type="entry name" value="NAT_SF"/>
    <property type="match status" value="1"/>
</dbReference>
<sequence length="172" mass="18893">MFTTRPATAADVPLLPAVERSAAEAFKRIPDLAWVADDDGQSEQRHLELIQGGVSWVAVNDASDAPLGFLNGQLMGGNLHIWEMSVGKDHQGKGIGRGLMNHARRWATSQDLLAITLTTFRDVPWNDKFYASMGFTMLSSSELTPALKRVLGDAVRDGFPGEKRCAMRLLLR</sequence>
<evidence type="ECO:0000256" key="2">
    <source>
        <dbReference type="ARBA" id="ARBA00023315"/>
    </source>
</evidence>
<proteinExistence type="predicted"/>
<dbReference type="Proteomes" id="UP000036947">
    <property type="component" value="Unassembled WGS sequence"/>
</dbReference>
<evidence type="ECO:0000259" key="3">
    <source>
        <dbReference type="PROSITE" id="PS51186"/>
    </source>
</evidence>
<keyword evidence="1" id="KW-0808">Transferase</keyword>
<evidence type="ECO:0000313" key="5">
    <source>
        <dbReference type="Proteomes" id="UP000036947"/>
    </source>
</evidence>
<evidence type="ECO:0000256" key="1">
    <source>
        <dbReference type="ARBA" id="ARBA00022679"/>
    </source>
</evidence>
<protein>
    <recommendedName>
        <fullName evidence="3">N-acetyltransferase domain-containing protein</fullName>
    </recommendedName>
</protein>
<dbReference type="PROSITE" id="PS51186">
    <property type="entry name" value="GNAT"/>
    <property type="match status" value="1"/>
</dbReference>
<evidence type="ECO:0000313" key="4">
    <source>
        <dbReference type="EMBL" id="KND90041.1"/>
    </source>
</evidence>
<dbReference type="SUPFAM" id="SSF55729">
    <property type="entry name" value="Acyl-CoA N-acyltransferases (Nat)"/>
    <property type="match status" value="1"/>
</dbReference>
<dbReference type="Gene3D" id="3.40.630.30">
    <property type="match status" value="1"/>
</dbReference>
<keyword evidence="5" id="KW-1185">Reference proteome</keyword>
<dbReference type="InterPro" id="IPR016181">
    <property type="entry name" value="Acyl_CoA_acyltransferase"/>
</dbReference>
<keyword evidence="2" id="KW-0012">Acyltransferase</keyword>
<dbReference type="InterPro" id="IPR000182">
    <property type="entry name" value="GNAT_dom"/>
</dbReference>
<organism evidence="4 5">
    <name type="scientific">Tolypocladium ophioglossoides (strain CBS 100239)</name>
    <name type="common">Snaketongue truffleclub</name>
    <name type="synonym">Elaphocordyceps ophioglossoides</name>
    <dbReference type="NCBI Taxonomy" id="1163406"/>
    <lineage>
        <taxon>Eukaryota</taxon>
        <taxon>Fungi</taxon>
        <taxon>Dikarya</taxon>
        <taxon>Ascomycota</taxon>
        <taxon>Pezizomycotina</taxon>
        <taxon>Sordariomycetes</taxon>
        <taxon>Hypocreomycetidae</taxon>
        <taxon>Hypocreales</taxon>
        <taxon>Ophiocordycipitaceae</taxon>
        <taxon>Tolypocladium</taxon>
    </lineage>
</organism>
<dbReference type="GO" id="GO:0016747">
    <property type="term" value="F:acyltransferase activity, transferring groups other than amino-acyl groups"/>
    <property type="evidence" value="ECO:0007669"/>
    <property type="project" value="InterPro"/>
</dbReference>
<dbReference type="OrthoDB" id="2744543at2759"/>
<comment type="caution">
    <text evidence="4">The sequence shown here is derived from an EMBL/GenBank/DDBJ whole genome shotgun (WGS) entry which is preliminary data.</text>
</comment>
<accession>A0A0L0N7M5</accession>
<reference evidence="4 5" key="1">
    <citation type="journal article" date="2015" name="BMC Genomics">
        <title>The genome of the truffle-parasite Tolypocladium ophioglossoides and the evolution of antifungal peptaibiotics.</title>
        <authorList>
            <person name="Quandt C.A."/>
            <person name="Bushley K.E."/>
            <person name="Spatafora J.W."/>
        </authorList>
    </citation>
    <scope>NUCLEOTIDE SEQUENCE [LARGE SCALE GENOMIC DNA]</scope>
    <source>
        <strain evidence="4 5">CBS 100239</strain>
    </source>
</reference>
<dbReference type="EMBL" id="LFRF01000015">
    <property type="protein sequence ID" value="KND90041.1"/>
    <property type="molecule type" value="Genomic_DNA"/>
</dbReference>
<dbReference type="PANTHER" id="PTHR43800:SF1">
    <property type="entry name" value="PEPTIDYL-LYSINE N-ACETYLTRANSFERASE YJAB"/>
    <property type="match status" value="1"/>
</dbReference>
<dbReference type="STRING" id="1163406.A0A0L0N7M5"/>
<name>A0A0L0N7M5_TOLOC</name>
<dbReference type="Pfam" id="PF00583">
    <property type="entry name" value="Acetyltransf_1"/>
    <property type="match status" value="1"/>
</dbReference>
<dbReference type="PANTHER" id="PTHR43800">
    <property type="entry name" value="PEPTIDYL-LYSINE N-ACETYLTRANSFERASE YJAB"/>
    <property type="match status" value="1"/>
</dbReference>
<gene>
    <name evidence="4" type="ORF">TOPH_05351</name>
</gene>
<feature type="domain" description="N-acetyltransferase" evidence="3">
    <location>
        <begin position="2"/>
        <end position="162"/>
    </location>
</feature>
<dbReference type="AlphaFoldDB" id="A0A0L0N7M5"/>